<dbReference type="FunFam" id="3.30.479.30:FF:000004">
    <property type="entry name" value="Putative membrane protease family, stomatin"/>
    <property type="match status" value="1"/>
</dbReference>
<evidence type="ECO:0000313" key="4">
    <source>
        <dbReference type="EMBL" id="TNU88572.1"/>
    </source>
</evidence>
<sequence length="314" mass="34917">MGLSSKKASEGATSYSANPRYSEIESINSPRTRHVDDNAPNVFSAFVFAITFIAVTALGFVIACEMNIWILCIGFVAAALAIMTVRIASQWEHVIVLRLGTFNRMAGPGLYFTIPFIDHIALRADMRTMLTGFGAEETLTSDLVPVNVDAAVFWMVWDAEKACMEVENYYDAVLMAAQTALRDAIGRKSITDVTVHRDKLDQELREKIEEKAGPWGISIISVEIRDIVIPKELQKNMAAAAEAEREKDARIVLAEVEKDVASMLLEATEIYRKDEMAFELRSMHLLSEGVKESNGTIVIPSAYSEGFKREKPKE</sequence>
<accession>A0A5C5BQ08</accession>
<keyword evidence="2" id="KW-1133">Transmembrane helix</keyword>
<dbReference type="InterPro" id="IPR043202">
    <property type="entry name" value="Band-7_stomatin-like"/>
</dbReference>
<feature type="domain" description="Band 7" evidence="3">
    <location>
        <begin position="83"/>
        <end position="241"/>
    </location>
</feature>
<evidence type="ECO:0000313" key="5">
    <source>
        <dbReference type="Proteomes" id="UP000312594"/>
    </source>
</evidence>
<organism evidence="4 5">
    <name type="scientific">Eggerthella lenta</name>
    <name type="common">Eubacterium lentum</name>
    <dbReference type="NCBI Taxonomy" id="84112"/>
    <lineage>
        <taxon>Bacteria</taxon>
        <taxon>Bacillati</taxon>
        <taxon>Actinomycetota</taxon>
        <taxon>Coriobacteriia</taxon>
        <taxon>Eggerthellales</taxon>
        <taxon>Eggerthellaceae</taxon>
        <taxon>Eggerthella</taxon>
    </lineage>
</organism>
<gene>
    <name evidence="4" type="ORF">FIC87_14315</name>
</gene>
<proteinExistence type="inferred from homology"/>
<keyword evidence="2" id="KW-0472">Membrane</keyword>
<evidence type="ECO:0000256" key="1">
    <source>
        <dbReference type="ARBA" id="ARBA00008164"/>
    </source>
</evidence>
<feature type="transmembrane region" description="Helical" evidence="2">
    <location>
        <begin position="68"/>
        <end position="88"/>
    </location>
</feature>
<evidence type="ECO:0000256" key="2">
    <source>
        <dbReference type="SAM" id="Phobius"/>
    </source>
</evidence>
<dbReference type="Pfam" id="PF01145">
    <property type="entry name" value="Band_7"/>
    <property type="match status" value="1"/>
</dbReference>
<keyword evidence="2" id="KW-0812">Transmembrane</keyword>
<dbReference type="InterPro" id="IPR036013">
    <property type="entry name" value="Band_7/SPFH_dom_sf"/>
</dbReference>
<feature type="transmembrane region" description="Helical" evidence="2">
    <location>
        <begin position="41"/>
        <end position="62"/>
    </location>
</feature>
<dbReference type="EMBL" id="VEVP01000055">
    <property type="protein sequence ID" value="TNU88572.1"/>
    <property type="molecule type" value="Genomic_DNA"/>
</dbReference>
<protein>
    <submittedName>
        <fullName evidence="4">Slipin family protein</fullName>
    </submittedName>
</protein>
<dbReference type="GO" id="GO:0005886">
    <property type="term" value="C:plasma membrane"/>
    <property type="evidence" value="ECO:0007669"/>
    <property type="project" value="InterPro"/>
</dbReference>
<dbReference type="InterPro" id="IPR001972">
    <property type="entry name" value="Stomatin_HflK_fam"/>
</dbReference>
<dbReference type="RefSeq" id="WP_139913140.1">
    <property type="nucleotide sequence ID" value="NZ_VEVP01000055.1"/>
</dbReference>
<dbReference type="Gene3D" id="3.30.479.30">
    <property type="entry name" value="Band 7 domain"/>
    <property type="match status" value="1"/>
</dbReference>
<comment type="similarity">
    <text evidence="1">Belongs to the band 7/mec-2 family.</text>
</comment>
<dbReference type="AlphaFoldDB" id="A0A5C5BQ08"/>
<dbReference type="SUPFAM" id="SSF117892">
    <property type="entry name" value="Band 7/SPFH domain"/>
    <property type="match status" value="1"/>
</dbReference>
<dbReference type="PANTHER" id="PTHR10264:SF19">
    <property type="entry name" value="AT06885P-RELATED"/>
    <property type="match status" value="1"/>
</dbReference>
<dbReference type="PANTHER" id="PTHR10264">
    <property type="entry name" value="BAND 7 PROTEIN-RELATED"/>
    <property type="match status" value="1"/>
</dbReference>
<dbReference type="CDD" id="cd13775">
    <property type="entry name" value="SPFH_eoslipins_u3"/>
    <property type="match status" value="1"/>
</dbReference>
<comment type="caution">
    <text evidence="4">The sequence shown here is derived from an EMBL/GenBank/DDBJ whole genome shotgun (WGS) entry which is preliminary data.</text>
</comment>
<name>A0A5C5BQ08_EGGLN</name>
<dbReference type="Proteomes" id="UP000312594">
    <property type="component" value="Unassembled WGS sequence"/>
</dbReference>
<dbReference type="PRINTS" id="PR00721">
    <property type="entry name" value="STOMATIN"/>
</dbReference>
<dbReference type="GO" id="GO:0098552">
    <property type="term" value="C:side of membrane"/>
    <property type="evidence" value="ECO:0007669"/>
    <property type="project" value="UniProtKB-ARBA"/>
</dbReference>
<dbReference type="SMART" id="SM00244">
    <property type="entry name" value="PHB"/>
    <property type="match status" value="1"/>
</dbReference>
<dbReference type="Gene3D" id="6.10.250.2090">
    <property type="match status" value="1"/>
</dbReference>
<evidence type="ECO:0000259" key="3">
    <source>
        <dbReference type="SMART" id="SM00244"/>
    </source>
</evidence>
<reference evidence="4 5" key="1">
    <citation type="journal article" date="2005" name="Appl. Environ. Microbiol.">
        <title>Intestinal bacterial communities that produce active estrogen-like compounds enterodiol and enterolactone in humans.</title>
        <authorList>
            <person name="Clavel T."/>
            <person name="Henderson G."/>
            <person name="Alpert C.A."/>
            <person name="Philippe C."/>
            <person name="Rigottier-Gois L."/>
            <person name="Dore J."/>
            <person name="Blaut M."/>
        </authorList>
    </citation>
    <scope>NUCLEOTIDE SEQUENCE [LARGE SCALE GENOMIC DNA]</scope>
    <source>
        <strain evidence="4 5">SECO-MT75m2</strain>
    </source>
</reference>
<dbReference type="InterPro" id="IPR001107">
    <property type="entry name" value="Band_7"/>
</dbReference>